<dbReference type="EMBL" id="BGPR01114810">
    <property type="protein sequence ID" value="GBN02091.1"/>
    <property type="molecule type" value="Genomic_DNA"/>
</dbReference>
<dbReference type="AlphaFoldDB" id="A0A4Y2KI28"/>
<keyword evidence="3" id="KW-1185">Reference proteome</keyword>
<evidence type="ECO:0000313" key="2">
    <source>
        <dbReference type="EMBL" id="GBN02131.1"/>
    </source>
</evidence>
<sequence length="101" mass="11650">MTRTTSELAPPLQRSTFIFRATPAGGCLATAYDLEWNRPHTRRKFSGIGFRAWNPQAPNPVKSTGRLEKNFLNFIHVKNKFDVTFYNEDFVTRAFRGPTRN</sequence>
<protein>
    <submittedName>
        <fullName evidence="1">Uncharacterized protein</fullName>
    </submittedName>
</protein>
<dbReference type="EMBL" id="BGPR01114829">
    <property type="protein sequence ID" value="GBN02131.1"/>
    <property type="molecule type" value="Genomic_DNA"/>
</dbReference>
<dbReference type="Proteomes" id="UP000499080">
    <property type="component" value="Unassembled WGS sequence"/>
</dbReference>
<reference evidence="1 3" key="1">
    <citation type="journal article" date="2019" name="Sci. Rep.">
        <title>Orb-weaving spider Araneus ventricosus genome elucidates the spidroin gene catalogue.</title>
        <authorList>
            <person name="Kono N."/>
            <person name="Nakamura H."/>
            <person name="Ohtoshi R."/>
            <person name="Moran D.A.P."/>
            <person name="Shinohara A."/>
            <person name="Yoshida Y."/>
            <person name="Fujiwara M."/>
            <person name="Mori M."/>
            <person name="Tomita M."/>
            <person name="Arakawa K."/>
        </authorList>
    </citation>
    <scope>NUCLEOTIDE SEQUENCE [LARGE SCALE GENOMIC DNA]</scope>
</reference>
<evidence type="ECO:0000313" key="3">
    <source>
        <dbReference type="Proteomes" id="UP000499080"/>
    </source>
</evidence>
<accession>A0A4Y2KI28</accession>
<comment type="caution">
    <text evidence="1">The sequence shown here is derived from an EMBL/GenBank/DDBJ whole genome shotgun (WGS) entry which is preliminary data.</text>
</comment>
<organism evidence="1 3">
    <name type="scientific">Araneus ventricosus</name>
    <name type="common">Orbweaver spider</name>
    <name type="synonym">Epeira ventricosa</name>
    <dbReference type="NCBI Taxonomy" id="182803"/>
    <lineage>
        <taxon>Eukaryota</taxon>
        <taxon>Metazoa</taxon>
        <taxon>Ecdysozoa</taxon>
        <taxon>Arthropoda</taxon>
        <taxon>Chelicerata</taxon>
        <taxon>Arachnida</taxon>
        <taxon>Araneae</taxon>
        <taxon>Araneomorphae</taxon>
        <taxon>Entelegynae</taxon>
        <taxon>Araneoidea</taxon>
        <taxon>Araneidae</taxon>
        <taxon>Araneus</taxon>
    </lineage>
</organism>
<gene>
    <name evidence="2" type="ORF">AVEN_174845_1</name>
    <name evidence="1" type="ORF">AVEN_20554_1</name>
</gene>
<proteinExistence type="predicted"/>
<name>A0A4Y2KI28_ARAVE</name>
<evidence type="ECO:0000313" key="1">
    <source>
        <dbReference type="EMBL" id="GBN02091.1"/>
    </source>
</evidence>